<gene>
    <name evidence="2" type="ORF">MUN79_06940</name>
</gene>
<organism evidence="2 3">
    <name type="scientific">Hymenobacter cellulosilyticus</name>
    <dbReference type="NCBI Taxonomy" id="2932248"/>
    <lineage>
        <taxon>Bacteria</taxon>
        <taxon>Pseudomonadati</taxon>
        <taxon>Bacteroidota</taxon>
        <taxon>Cytophagia</taxon>
        <taxon>Cytophagales</taxon>
        <taxon>Hymenobacteraceae</taxon>
        <taxon>Hymenobacter</taxon>
    </lineage>
</organism>
<protein>
    <recommendedName>
        <fullName evidence="4">DUF695 domain-containing protein</fullName>
    </recommendedName>
</protein>
<keyword evidence="3" id="KW-1185">Reference proteome</keyword>
<evidence type="ECO:0000313" key="2">
    <source>
        <dbReference type="EMBL" id="UOQ73655.1"/>
    </source>
</evidence>
<dbReference type="KEGG" id="hcu:MUN79_06940"/>
<dbReference type="EMBL" id="CP095046">
    <property type="protein sequence ID" value="UOQ73655.1"/>
    <property type="molecule type" value="Genomic_DNA"/>
</dbReference>
<evidence type="ECO:0000256" key="1">
    <source>
        <dbReference type="SAM" id="SignalP"/>
    </source>
</evidence>
<dbReference type="AlphaFoldDB" id="A0A8T9Q948"/>
<proteinExistence type="predicted"/>
<evidence type="ECO:0008006" key="4">
    <source>
        <dbReference type="Google" id="ProtNLM"/>
    </source>
</evidence>
<dbReference type="RefSeq" id="WP_244677006.1">
    <property type="nucleotide sequence ID" value="NZ_CP095046.1"/>
</dbReference>
<feature type="chain" id="PRO_5035875580" description="DUF695 domain-containing protein" evidence="1">
    <location>
        <begin position="22"/>
        <end position="137"/>
    </location>
</feature>
<sequence>MKYICKLFLLLLLPLSSCFWGSEFEEKHITGKYYTSGYEHWQQPMSAVYLYFKETDDEVSEALIPEMLEAVGANERNIVLKGFGENHYYIARIVSDADRNTARKNILGPLDKSTFYQKLRQMNGDTALCFTHHYQML</sequence>
<reference evidence="2" key="1">
    <citation type="submission" date="2022-04" db="EMBL/GenBank/DDBJ databases">
        <title>Hymenobacter sp. isolated from the air.</title>
        <authorList>
            <person name="Won M."/>
            <person name="Lee C.-M."/>
            <person name="Woen H.-Y."/>
            <person name="Kwon S.-W."/>
        </authorList>
    </citation>
    <scope>NUCLEOTIDE SEQUENCE</scope>
    <source>
        <strain evidence="2">5116S-3</strain>
    </source>
</reference>
<accession>A0A8T9Q948</accession>
<feature type="signal peptide" evidence="1">
    <location>
        <begin position="1"/>
        <end position="21"/>
    </location>
</feature>
<name>A0A8T9Q948_9BACT</name>
<dbReference type="Proteomes" id="UP000831796">
    <property type="component" value="Chromosome"/>
</dbReference>
<keyword evidence="1" id="KW-0732">Signal</keyword>
<evidence type="ECO:0000313" key="3">
    <source>
        <dbReference type="Proteomes" id="UP000831796"/>
    </source>
</evidence>